<evidence type="ECO:0000313" key="5">
    <source>
        <dbReference type="EMBL" id="QKH79010.1"/>
    </source>
</evidence>
<evidence type="ECO:0000256" key="2">
    <source>
        <dbReference type="SAM" id="MobiDB-lite"/>
    </source>
</evidence>
<feature type="region of interest" description="Disordered" evidence="2">
    <location>
        <begin position="1398"/>
        <end position="1464"/>
    </location>
</feature>
<feature type="chain" id="PRO_5028844386" evidence="3">
    <location>
        <begin position="27"/>
        <end position="1761"/>
    </location>
</feature>
<dbReference type="InterPro" id="IPR007253">
    <property type="entry name" value="Cell_wall-bd_2"/>
</dbReference>
<dbReference type="InterPro" id="IPR032675">
    <property type="entry name" value="LRR_dom_sf"/>
</dbReference>
<protein>
    <submittedName>
        <fullName evidence="5">Leucine-rich repeat protein</fullName>
    </submittedName>
</protein>
<dbReference type="Gene3D" id="3.80.10.10">
    <property type="entry name" value="Ribonuclease Inhibitor"/>
    <property type="match status" value="5"/>
</dbReference>
<feature type="compositionally biased region" description="Basic and acidic residues" evidence="2">
    <location>
        <begin position="1452"/>
        <end position="1464"/>
    </location>
</feature>
<dbReference type="Pfam" id="PF07554">
    <property type="entry name" value="FIVAR"/>
    <property type="match status" value="2"/>
</dbReference>
<dbReference type="SUPFAM" id="SSF52058">
    <property type="entry name" value="L domain-like"/>
    <property type="match status" value="1"/>
</dbReference>
<keyword evidence="1" id="KW-0175">Coiled coil</keyword>
<feature type="coiled-coil region" evidence="1">
    <location>
        <begin position="962"/>
        <end position="999"/>
    </location>
</feature>
<feature type="signal peptide" evidence="3">
    <location>
        <begin position="1"/>
        <end position="26"/>
    </location>
</feature>
<evidence type="ECO:0000259" key="4">
    <source>
        <dbReference type="Pfam" id="PF08428"/>
    </source>
</evidence>
<dbReference type="Pfam" id="PF13306">
    <property type="entry name" value="LRR_5"/>
    <property type="match status" value="4"/>
</dbReference>
<evidence type="ECO:0000256" key="1">
    <source>
        <dbReference type="SAM" id="Coils"/>
    </source>
</evidence>
<evidence type="ECO:0000256" key="3">
    <source>
        <dbReference type="SAM" id="SignalP"/>
    </source>
</evidence>
<dbReference type="InterPro" id="IPR059115">
    <property type="entry name" value="Rib"/>
</dbReference>
<dbReference type="InterPro" id="IPR026906">
    <property type="entry name" value="LRR_5"/>
</dbReference>
<dbReference type="RefSeq" id="WP_002840756.1">
    <property type="nucleotide sequence ID" value="NZ_CP054000.1"/>
</dbReference>
<sequence>MNRKRIISWILIFAMVIGFAPVNIHASDVPQKQEATAESNFDFDARTGTIKKYKGTATEVVVPKEINGVAVKHIGMGAIAGKKNLTKIVLPEGIETIADQAFAANPKLKTINFPDSLKTIGHSIFMRDTALEGELTLGPNLELLGRFTFGYRTLIGSQNVKLNIAPGKTKLTILRETFGSEQTNVDIPLERPILIKANAFRTEKPVTLNFGTIEVKKRISKEELANTLKQKVLLNLYVTENDVKNMGVKLGKGYELPIDWKLDSVDTNSTDEVTIENSFTYNKEDLKSALNVEESNNEIDKFDSVLKRIKVVGKLNFKEVVEPEQPSQDDSKFVASDFTYEGSTITGFSKTGLKKIETLKDVNLPEKSTDGKTITAIGKSAFGRKKLTSVVIPEGVEKIDQGAFAANSLTTIKLPSTVKQIERAAFGNNTNLSKVELNEGLEYIGQQAFFFDSSLTGEITIPSTVKTVMTSAFNKTGVTGLLLKGDKNSNAVNLHSGLNGDKIEYVKSESPFKKIKINFNSLGTGESDKYLDLGKVEVSANSKEELQKWLDDNIDVDYVANYVNKNDRTGSNDKEVELEKIWNLDKFDKTKEFEVIASIDKEKASKLEQIEGYTAPCVTCSATNLMIKLTVKLGGSEQPEKPTTEKWTQEDFTYGQFKYKGRMEEESYRFGITGFSEKGKAKLAKNSDLVIPKEVTIDGQKKAVEGIKENSFKDLKINSVTFPKTDVEFIIKDSAFENSGITRVKFEEGLKSIESYAFKNNKLTEVSIPSTVWKTGSESFMNNEISKLEISDDVEMIQIDNYSFANNKLSVVKLPYSIFKFRDFVFKDNPGYENSGVVRLETRNPDHLKSVTYIIPENDYHKVVLVSNVDRSKLFKELQTVKSIVKSDYKQEKIDEFDNVLQEAKRIFKDEKSTQKQVDKALDDLIEAEGNLRKSAPDRSKLRDSIKKAEELIPEMFEKESFDSMKEKLDKAKEVLADLDKTEDEVKDAQESLDKAVDALVINKNALYNKEDFTYKDNAITGFSDSGKLKFKFNKNLVLPDTTLDGKDVEVIAESAFDLTKDKGVKFGTDTISSADGMISLELPKKVKRIEKDAFRSNNFKNVDFPNTLEFIGGTAFNGNRLEKVYLPDSVTDVEGGAFSLNQITEVRISPNMEKIAGGTFSRNIKLQKLVIPEGVKVIEGSAFQGAPLKQLTISKTVEEIKDRAFTGHQLEELTIPGNVKKIERQAFAHNIKWKRLKKLTLEEGIEEIGDSAFRFSLLKETNLPKSLKKLSDDAFKDAESTDKKHVVVNLYTENYEHVRFNNEKSLKNQKVIFKDEFKPGTIEEIPAVKAEDIEKEVVKQGEKIDVTDNIKNLPEKATVKDVTEPKIDTNKPGKYTAKVEVTFANGSKRIVEIPVVVEKKDTTQPEKPVEPKEPEDTTQPEKPVEPKEPEDSTQPTTPTYPSNPTTTTEKPTAKDIKDTDTLKEIFDKTNPTRIAGRNRQLTAVELSKTLFKKADTVILTSSNKMVDSLAASPRGIEINAPTLFVEKDSIMDEVLQEIKRLNPSKIIIAGGTDSISDEALNKLQQLGIKQQRIAGSDRFETAVKLGEQIRANSTNKKEILLVNGFNNIDALTAGSLASKLNIPILLTQSGQLNETTKKAIKEWKIEKVTIIGGKTQVSETITANLQNNGIKTNRLAGRTRVETALEIAKTVNSTPDKVIFANKDAYADALLAPYLSKKEQAPIMLIDKDEASVSVKQYLRENKIKESIILGGKLSIEEYK</sequence>
<keyword evidence="3" id="KW-0732">Signal</keyword>
<gene>
    <name evidence="5" type="ORF">FOC70_00940</name>
</gene>
<name>A0A7D4FZH0_FINMA</name>
<accession>A0A7D4FZH0</accession>
<proteinExistence type="predicted"/>
<dbReference type="Pfam" id="PF08428">
    <property type="entry name" value="Rib"/>
    <property type="match status" value="1"/>
</dbReference>
<feature type="compositionally biased region" description="Low complexity" evidence="2">
    <location>
        <begin position="1434"/>
        <end position="1449"/>
    </location>
</feature>
<dbReference type="Gene3D" id="1.20.1270.90">
    <property type="entry name" value="AF1782-like"/>
    <property type="match status" value="1"/>
</dbReference>
<reference evidence="5 6" key="1">
    <citation type="submission" date="2020-05" db="EMBL/GenBank/DDBJ databases">
        <title>FDA dAtabase for Regulatory Grade micrObial Sequences (FDA-ARGOS): Supporting development and validation of Infectious Disease Dx tests.</title>
        <authorList>
            <person name="Pederson C."/>
            <person name="Tallon L."/>
            <person name="Sadzewicz L."/>
            <person name="Zhao X."/>
            <person name="Vavikolanu K."/>
            <person name="Mehta A."/>
            <person name="Aluvathingal J."/>
            <person name="Nadendla S."/>
            <person name="Myers T."/>
            <person name="Yan Y."/>
            <person name="Sichtig H."/>
        </authorList>
    </citation>
    <scope>NUCLEOTIDE SEQUENCE [LARGE SCALE GENOMIC DNA]</scope>
    <source>
        <strain evidence="5 6">FDAARGOS_764</strain>
    </source>
</reference>
<feature type="domain" description="Rib" evidence="4">
    <location>
        <begin position="1336"/>
        <end position="1399"/>
    </location>
</feature>
<dbReference type="PANTHER" id="PTHR45661">
    <property type="entry name" value="SURFACE ANTIGEN"/>
    <property type="match status" value="1"/>
</dbReference>
<feature type="compositionally biased region" description="Basic and acidic residues" evidence="2">
    <location>
        <begin position="1398"/>
        <end position="1416"/>
    </location>
</feature>
<dbReference type="PANTHER" id="PTHR45661:SF3">
    <property type="entry name" value="IG-LIKE DOMAIN-CONTAINING PROTEIN"/>
    <property type="match status" value="1"/>
</dbReference>
<organism evidence="5 6">
    <name type="scientific">Finegoldia magna</name>
    <name type="common">Peptostreptococcus magnus</name>
    <dbReference type="NCBI Taxonomy" id="1260"/>
    <lineage>
        <taxon>Bacteria</taxon>
        <taxon>Bacillati</taxon>
        <taxon>Bacillota</taxon>
        <taxon>Tissierellia</taxon>
        <taxon>Tissierellales</taxon>
        <taxon>Peptoniphilaceae</taxon>
        <taxon>Finegoldia</taxon>
    </lineage>
</organism>
<evidence type="ECO:0000313" key="6">
    <source>
        <dbReference type="Proteomes" id="UP000502899"/>
    </source>
</evidence>
<dbReference type="Gene3D" id="1.20.1270.70">
    <property type="entry name" value="Designed single chain three-helix bundle"/>
    <property type="match status" value="1"/>
</dbReference>
<dbReference type="InterPro" id="IPR053139">
    <property type="entry name" value="Surface_bspA-like"/>
</dbReference>
<dbReference type="Gene3D" id="3.40.50.12090">
    <property type="match status" value="2"/>
</dbReference>
<dbReference type="EMBL" id="CP054000">
    <property type="protein sequence ID" value="QKH79010.1"/>
    <property type="molecule type" value="Genomic_DNA"/>
</dbReference>
<dbReference type="Pfam" id="PF04122">
    <property type="entry name" value="CW_binding_2"/>
    <property type="match status" value="3"/>
</dbReference>
<dbReference type="Proteomes" id="UP000502899">
    <property type="component" value="Chromosome"/>
</dbReference>